<evidence type="ECO:0000313" key="9">
    <source>
        <dbReference type="Proteomes" id="UP000663870"/>
    </source>
</evidence>
<proteinExistence type="predicted"/>
<comment type="caution">
    <text evidence="2">The sequence shown here is derived from an EMBL/GenBank/DDBJ whole genome shotgun (WGS) entry which is preliminary data.</text>
</comment>
<dbReference type="Proteomes" id="UP000663870">
    <property type="component" value="Unassembled WGS sequence"/>
</dbReference>
<evidence type="ECO:0000313" key="1">
    <source>
        <dbReference type="EMBL" id="CAF1250417.1"/>
    </source>
</evidence>
<evidence type="ECO:0008006" key="11">
    <source>
        <dbReference type="Google" id="ProtNLM"/>
    </source>
</evidence>
<evidence type="ECO:0000313" key="5">
    <source>
        <dbReference type="EMBL" id="CAF1531892.1"/>
    </source>
</evidence>
<dbReference type="Proteomes" id="UP000663882">
    <property type="component" value="Unassembled WGS sequence"/>
</dbReference>
<evidence type="ECO:0000313" key="4">
    <source>
        <dbReference type="EMBL" id="CAF1318185.1"/>
    </source>
</evidence>
<name>A0A815B2Y1_9BILA</name>
<dbReference type="EMBL" id="CAJOAX010001099">
    <property type="protein sequence ID" value="CAF3685508.1"/>
    <property type="molecule type" value="Genomic_DNA"/>
</dbReference>
<protein>
    <recommendedName>
        <fullName evidence="11">TTF-type domain-containing protein</fullName>
    </recommendedName>
</protein>
<dbReference type="EMBL" id="CAJNOL010002830">
    <property type="protein sequence ID" value="CAF1531892.1"/>
    <property type="molecule type" value="Genomic_DNA"/>
</dbReference>
<dbReference type="EMBL" id="CAJNOH010001787">
    <property type="protein sequence ID" value="CAF1250417.1"/>
    <property type="molecule type" value="Genomic_DNA"/>
</dbReference>
<dbReference type="Proteomes" id="UP000663889">
    <property type="component" value="Unassembled WGS sequence"/>
</dbReference>
<reference evidence="2" key="1">
    <citation type="submission" date="2021-02" db="EMBL/GenBank/DDBJ databases">
        <authorList>
            <person name="Nowell W R."/>
        </authorList>
    </citation>
    <scope>NUCLEOTIDE SEQUENCE</scope>
</reference>
<dbReference type="OrthoDB" id="10059235at2759"/>
<keyword evidence="9" id="KW-1185">Reference proteome</keyword>
<evidence type="ECO:0000313" key="2">
    <source>
        <dbReference type="EMBL" id="CAF1266498.1"/>
    </source>
</evidence>
<dbReference type="Proteomes" id="UP000663823">
    <property type="component" value="Unassembled WGS sequence"/>
</dbReference>
<dbReference type="Proteomes" id="UP000663854">
    <property type="component" value="Unassembled WGS sequence"/>
</dbReference>
<sequence>MKSMKKITDENVITATPSGCEPLNNYLKNDSLKRDSGPGPATAKDFVLLGPYQPNINFPTTNHRHFCYTWYQRYNWLEFSEMIKKAHCFVCRFAYVEGRFEKEFTIDGFNNWPMAIVKFNKHQAAASHNYANDLWVNAVKNYKTIMMLQNKLIDNMKKKL</sequence>
<dbReference type="Proteomes" id="UP000663864">
    <property type="component" value="Unassembled WGS sequence"/>
</dbReference>
<dbReference type="AlphaFoldDB" id="A0A815B2Y1"/>
<accession>A0A815B2Y1</accession>
<evidence type="ECO:0000313" key="10">
    <source>
        <dbReference type="Proteomes" id="UP000663882"/>
    </source>
</evidence>
<dbReference type="EMBL" id="CAJOBD010000949">
    <property type="protein sequence ID" value="CAF3740130.1"/>
    <property type="molecule type" value="Genomic_DNA"/>
</dbReference>
<evidence type="ECO:0000313" key="8">
    <source>
        <dbReference type="EMBL" id="CAF3903215.1"/>
    </source>
</evidence>
<dbReference type="Proteomes" id="UP000663836">
    <property type="component" value="Unassembled WGS sequence"/>
</dbReference>
<dbReference type="EMBL" id="CAJNOO010002421">
    <property type="protein sequence ID" value="CAF1266498.1"/>
    <property type="molecule type" value="Genomic_DNA"/>
</dbReference>
<organism evidence="2 10">
    <name type="scientific">Rotaria sordida</name>
    <dbReference type="NCBI Taxonomy" id="392033"/>
    <lineage>
        <taxon>Eukaryota</taxon>
        <taxon>Metazoa</taxon>
        <taxon>Spiralia</taxon>
        <taxon>Gnathifera</taxon>
        <taxon>Rotifera</taxon>
        <taxon>Eurotatoria</taxon>
        <taxon>Bdelloidea</taxon>
        <taxon>Philodinida</taxon>
        <taxon>Philodinidae</taxon>
        <taxon>Rotaria</taxon>
    </lineage>
</organism>
<evidence type="ECO:0000313" key="6">
    <source>
        <dbReference type="EMBL" id="CAF3685508.1"/>
    </source>
</evidence>
<dbReference type="EMBL" id="CAJOBE010003837">
    <property type="protein sequence ID" value="CAF3903215.1"/>
    <property type="molecule type" value="Genomic_DNA"/>
</dbReference>
<evidence type="ECO:0000313" key="7">
    <source>
        <dbReference type="EMBL" id="CAF3740130.1"/>
    </source>
</evidence>
<dbReference type="Proteomes" id="UP000663874">
    <property type="component" value="Unassembled WGS sequence"/>
</dbReference>
<dbReference type="EMBL" id="CAJNOT010002005">
    <property type="protein sequence ID" value="CAF1273918.1"/>
    <property type="molecule type" value="Genomic_DNA"/>
</dbReference>
<gene>
    <name evidence="8" type="ORF">FNK824_LOCUS20690</name>
    <name evidence="7" type="ORF">JBS370_LOCUS11945</name>
    <name evidence="5" type="ORF">JXQ802_LOCUS42300</name>
    <name evidence="6" type="ORF">OTI717_LOCUS11515</name>
    <name evidence="1" type="ORF">PYM288_LOCUS27353</name>
    <name evidence="2" type="ORF">RFH988_LOCUS27956</name>
    <name evidence="4" type="ORF">SEV965_LOCUS27168</name>
    <name evidence="3" type="ORF">ZHD862_LOCUS26563</name>
</gene>
<evidence type="ECO:0000313" key="3">
    <source>
        <dbReference type="EMBL" id="CAF1273918.1"/>
    </source>
</evidence>
<dbReference type="EMBL" id="CAJNOU010002402">
    <property type="protein sequence ID" value="CAF1318185.1"/>
    <property type="molecule type" value="Genomic_DNA"/>
</dbReference>